<gene>
    <name evidence="4" type="ORF">HPA02_12470</name>
    <name evidence="5" type="ORF">I7V36_06655</name>
</gene>
<dbReference type="Gene3D" id="3.40.50.360">
    <property type="match status" value="1"/>
</dbReference>
<evidence type="ECO:0000313" key="5">
    <source>
        <dbReference type="EMBL" id="MBH8579775.1"/>
    </source>
</evidence>
<dbReference type="AlphaFoldDB" id="A0A510X6B0"/>
<dbReference type="RefSeq" id="WP_146802229.1">
    <property type="nucleotide sequence ID" value="NZ_BJUK01000010.1"/>
</dbReference>
<dbReference type="EMBL" id="JAEDAF010000004">
    <property type="protein sequence ID" value="MBH8579775.1"/>
    <property type="molecule type" value="Genomic_DNA"/>
</dbReference>
<name>A0A510X6B0_9GAMM</name>
<evidence type="ECO:0000313" key="6">
    <source>
        <dbReference type="Proteomes" id="UP000321275"/>
    </source>
</evidence>
<dbReference type="SUPFAM" id="SSF52218">
    <property type="entry name" value="Flavoproteins"/>
    <property type="match status" value="1"/>
</dbReference>
<dbReference type="GO" id="GO:0003955">
    <property type="term" value="F:NAD(P)H dehydrogenase (quinone) activity"/>
    <property type="evidence" value="ECO:0007669"/>
    <property type="project" value="TreeGrafter"/>
</dbReference>
<dbReference type="EMBL" id="BJUK01000010">
    <property type="protein sequence ID" value="GEK46964.1"/>
    <property type="molecule type" value="Genomic_DNA"/>
</dbReference>
<keyword evidence="6" id="KW-1185">Reference proteome</keyword>
<dbReference type="InterPro" id="IPR051545">
    <property type="entry name" value="NAD(P)H_dehydrogenase_qn"/>
</dbReference>
<protein>
    <submittedName>
        <fullName evidence="4">NAD(P)H dehydrogenase</fullName>
    </submittedName>
    <submittedName>
        <fullName evidence="5">NAD(P)H-dependent oxidoreductase</fullName>
    </submittedName>
</protein>
<dbReference type="Proteomes" id="UP000321275">
    <property type="component" value="Unassembled WGS sequence"/>
</dbReference>
<reference evidence="4 6" key="1">
    <citation type="submission" date="2019-07" db="EMBL/GenBank/DDBJ databases">
        <title>Whole genome shotgun sequence of Halomonas pacifica NBRC 102220.</title>
        <authorList>
            <person name="Hosoyama A."/>
            <person name="Uohara A."/>
            <person name="Ohji S."/>
            <person name="Ichikawa N."/>
        </authorList>
    </citation>
    <scope>NUCLEOTIDE SEQUENCE [LARGE SCALE GENOMIC DNA]</scope>
    <source>
        <strain evidence="4 6">NBRC 102220</strain>
    </source>
</reference>
<sequence>MRVLIVFCHPEPHSFNGALKATAVAHLEGQGHAVEVSDLYAEGFDPLEGPGHYSRRADPTTFSALTEQRRAHEAGELPAEVAREIARLERAELIILQFPLWWHAQPAMLKGWFDRVMVYGGLYSGSRRYDRGRLRGKRAFCSVTTGSPAPAFTRQGRGGEMASLLWPIHRSLAYLGLAVLPPFVVYGVQGGGLHYEQEAIFRERLEAEKVAWRERLDRLETLSPIPFAGWDDWDEQGILRPEHPLAWRP</sequence>
<dbReference type="Proteomes" id="UP000651738">
    <property type="component" value="Unassembled WGS sequence"/>
</dbReference>
<dbReference type="Pfam" id="PF02525">
    <property type="entry name" value="Flavodoxin_2"/>
    <property type="match status" value="1"/>
</dbReference>
<feature type="domain" description="Flavodoxin-like fold" evidence="3">
    <location>
        <begin position="1"/>
        <end position="195"/>
    </location>
</feature>
<dbReference type="GO" id="GO:0005829">
    <property type="term" value="C:cytosol"/>
    <property type="evidence" value="ECO:0007669"/>
    <property type="project" value="TreeGrafter"/>
</dbReference>
<evidence type="ECO:0000313" key="4">
    <source>
        <dbReference type="EMBL" id="GEK46964.1"/>
    </source>
</evidence>
<organism evidence="4 6">
    <name type="scientific">Bisbaumannia pacifica</name>
    <dbReference type="NCBI Taxonomy" id="77098"/>
    <lineage>
        <taxon>Bacteria</taxon>
        <taxon>Pseudomonadati</taxon>
        <taxon>Pseudomonadota</taxon>
        <taxon>Gammaproteobacteria</taxon>
        <taxon>Oceanospirillales</taxon>
        <taxon>Halomonadaceae</taxon>
        <taxon>Bisbaumannia</taxon>
    </lineage>
</organism>
<dbReference type="PANTHER" id="PTHR10204:SF34">
    <property type="entry name" value="NAD(P)H DEHYDROGENASE [QUINONE] 1 ISOFORM 1"/>
    <property type="match status" value="1"/>
</dbReference>
<comment type="similarity">
    <text evidence="1">Belongs to the NAD(P)H dehydrogenase (quinone) family.</text>
</comment>
<keyword evidence="2" id="KW-0560">Oxidoreductase</keyword>
<evidence type="ECO:0000313" key="7">
    <source>
        <dbReference type="Proteomes" id="UP000651738"/>
    </source>
</evidence>
<dbReference type="OrthoDB" id="9798454at2"/>
<dbReference type="PANTHER" id="PTHR10204">
    <property type="entry name" value="NAD P H OXIDOREDUCTASE-RELATED"/>
    <property type="match status" value="1"/>
</dbReference>
<evidence type="ECO:0000259" key="3">
    <source>
        <dbReference type="Pfam" id="PF02525"/>
    </source>
</evidence>
<comment type="caution">
    <text evidence="4">The sequence shown here is derived from an EMBL/GenBank/DDBJ whole genome shotgun (WGS) entry which is preliminary data.</text>
</comment>
<evidence type="ECO:0000256" key="1">
    <source>
        <dbReference type="ARBA" id="ARBA00006252"/>
    </source>
</evidence>
<dbReference type="InterPro" id="IPR003680">
    <property type="entry name" value="Flavodoxin_fold"/>
</dbReference>
<evidence type="ECO:0000256" key="2">
    <source>
        <dbReference type="ARBA" id="ARBA00023002"/>
    </source>
</evidence>
<dbReference type="InterPro" id="IPR029039">
    <property type="entry name" value="Flavoprotein-like_sf"/>
</dbReference>
<accession>A0A510X6B0</accession>
<reference evidence="5 7" key="2">
    <citation type="submission" date="2020-12" db="EMBL/GenBank/DDBJ databases">
        <title>Draft genome sequence of Halomonas pacifica strain CARE-V15.</title>
        <authorList>
            <person name="Vignesh N."/>
            <person name="Thabitha A."/>
            <person name="Saravanan R."/>
            <person name="Manigandan V."/>
        </authorList>
    </citation>
    <scope>NUCLEOTIDE SEQUENCE [LARGE SCALE GENOMIC DNA]</scope>
    <source>
        <strain evidence="5 7">CARE-V15</strain>
    </source>
</reference>
<proteinExistence type="inferred from homology"/>